<keyword evidence="1" id="KW-0597">Phosphoprotein</keyword>
<gene>
    <name evidence="3" type="ORF">PQJ61_07640</name>
</gene>
<evidence type="ECO:0000313" key="3">
    <source>
        <dbReference type="EMBL" id="MDC7226622.1"/>
    </source>
</evidence>
<dbReference type="SMART" id="SM00448">
    <property type="entry name" value="REC"/>
    <property type="match status" value="1"/>
</dbReference>
<proteinExistence type="predicted"/>
<dbReference type="PANTHER" id="PTHR43228">
    <property type="entry name" value="TWO-COMPONENT RESPONSE REGULATOR"/>
    <property type="match status" value="1"/>
</dbReference>
<evidence type="ECO:0000256" key="1">
    <source>
        <dbReference type="PROSITE-ProRule" id="PRU00169"/>
    </source>
</evidence>
<dbReference type="Pfam" id="PF00072">
    <property type="entry name" value="Response_reg"/>
    <property type="match status" value="1"/>
</dbReference>
<name>A0AAJ1MJK4_9SPIO</name>
<dbReference type="Gene3D" id="3.40.50.2300">
    <property type="match status" value="1"/>
</dbReference>
<feature type="domain" description="Response regulatory" evidence="2">
    <location>
        <begin position="12"/>
        <end position="129"/>
    </location>
</feature>
<dbReference type="SUPFAM" id="SSF52172">
    <property type="entry name" value="CheY-like"/>
    <property type="match status" value="1"/>
</dbReference>
<dbReference type="GO" id="GO:0000160">
    <property type="term" value="P:phosphorelay signal transduction system"/>
    <property type="evidence" value="ECO:0007669"/>
    <property type="project" value="InterPro"/>
</dbReference>
<evidence type="ECO:0000259" key="2">
    <source>
        <dbReference type="PROSITE" id="PS50110"/>
    </source>
</evidence>
<dbReference type="Proteomes" id="UP001221217">
    <property type="component" value="Unassembled WGS sequence"/>
</dbReference>
<protein>
    <submittedName>
        <fullName evidence="3">Response regulator</fullName>
    </submittedName>
</protein>
<sequence>MIGLKKDGSPYSVMIVDDSIFVQKSMTKILESEGFKIIDTAGHGREAVDKYQSLHPQIDMVTMDVTMPGMHGIEALKEIKEFDSEACVIMVSALGKTDIMKDALMLGAAHYIVKPIDKNKLLKTMEYAIQSKI</sequence>
<dbReference type="PANTHER" id="PTHR43228:SF1">
    <property type="entry name" value="TWO-COMPONENT RESPONSE REGULATOR ARR22"/>
    <property type="match status" value="1"/>
</dbReference>
<accession>A0AAJ1MJK4</accession>
<comment type="caution">
    <text evidence="3">The sequence shown here is derived from an EMBL/GenBank/DDBJ whole genome shotgun (WGS) entry which is preliminary data.</text>
</comment>
<dbReference type="InterPro" id="IPR011006">
    <property type="entry name" value="CheY-like_superfamily"/>
</dbReference>
<evidence type="ECO:0000313" key="4">
    <source>
        <dbReference type="Proteomes" id="UP001221217"/>
    </source>
</evidence>
<dbReference type="InterPro" id="IPR052048">
    <property type="entry name" value="ST_Response_Regulator"/>
</dbReference>
<organism evidence="3 4">
    <name type="scientific">Candidatus Thalassospirochaeta sargassi</name>
    <dbReference type="NCBI Taxonomy" id="3119039"/>
    <lineage>
        <taxon>Bacteria</taxon>
        <taxon>Pseudomonadati</taxon>
        <taxon>Spirochaetota</taxon>
        <taxon>Spirochaetia</taxon>
        <taxon>Spirochaetales</taxon>
        <taxon>Spirochaetaceae</taxon>
        <taxon>Candidatus Thalassospirochaeta</taxon>
    </lineage>
</organism>
<dbReference type="EMBL" id="JAQQAL010000015">
    <property type="protein sequence ID" value="MDC7226622.1"/>
    <property type="molecule type" value="Genomic_DNA"/>
</dbReference>
<dbReference type="PROSITE" id="PS50110">
    <property type="entry name" value="RESPONSE_REGULATORY"/>
    <property type="match status" value="1"/>
</dbReference>
<reference evidence="3 4" key="1">
    <citation type="submission" date="2022-12" db="EMBL/GenBank/DDBJ databases">
        <title>Metagenome assembled genome from gulf of manar.</title>
        <authorList>
            <person name="Kohli P."/>
            <person name="Pk S."/>
            <person name="Venkata Ramana C."/>
            <person name="Sasikala C."/>
        </authorList>
    </citation>
    <scope>NUCLEOTIDE SEQUENCE [LARGE SCALE GENOMIC DNA]</scope>
    <source>
        <strain evidence="3">JB008</strain>
    </source>
</reference>
<dbReference type="AlphaFoldDB" id="A0AAJ1MJK4"/>
<feature type="modified residue" description="4-aspartylphosphate" evidence="1">
    <location>
        <position position="64"/>
    </location>
</feature>
<dbReference type="InterPro" id="IPR001789">
    <property type="entry name" value="Sig_transdc_resp-reg_receiver"/>
</dbReference>